<comment type="subcellular location">
    <subcellularLocation>
        <location evidence="1">Cell membrane</location>
        <topology evidence="1">Multi-pass membrane protein</topology>
    </subcellularLocation>
</comment>
<feature type="transmembrane region" description="Helical" evidence="6">
    <location>
        <begin position="281"/>
        <end position="302"/>
    </location>
</feature>
<dbReference type="InterPro" id="IPR035681">
    <property type="entry name" value="ComA-like_MBL"/>
</dbReference>
<feature type="transmembrane region" description="Helical" evidence="6">
    <location>
        <begin position="351"/>
        <end position="371"/>
    </location>
</feature>
<keyword evidence="4 6" id="KW-1133">Transmembrane helix</keyword>
<dbReference type="InterPro" id="IPR025405">
    <property type="entry name" value="DUF4131"/>
</dbReference>
<evidence type="ECO:0000256" key="1">
    <source>
        <dbReference type="ARBA" id="ARBA00004651"/>
    </source>
</evidence>
<evidence type="ECO:0000256" key="5">
    <source>
        <dbReference type="ARBA" id="ARBA00023136"/>
    </source>
</evidence>
<dbReference type="RefSeq" id="WP_149108703.1">
    <property type="nucleotide sequence ID" value="NZ_CP042425.1"/>
</dbReference>
<feature type="transmembrane region" description="Helical" evidence="6">
    <location>
        <begin position="459"/>
        <end position="482"/>
    </location>
</feature>
<dbReference type="SUPFAM" id="SSF56281">
    <property type="entry name" value="Metallo-hydrolase/oxidoreductase"/>
    <property type="match status" value="1"/>
</dbReference>
<dbReference type="AlphaFoldDB" id="A0A5C1A9N3"/>
<protein>
    <recommendedName>
        <fullName evidence="7">Metallo-beta-lactamase domain-containing protein</fullName>
    </recommendedName>
</protein>
<evidence type="ECO:0000313" key="9">
    <source>
        <dbReference type="Proteomes" id="UP000324974"/>
    </source>
</evidence>
<organism evidence="8 9">
    <name type="scientific">Limnoglobus roseus</name>
    <dbReference type="NCBI Taxonomy" id="2598579"/>
    <lineage>
        <taxon>Bacteria</taxon>
        <taxon>Pseudomonadati</taxon>
        <taxon>Planctomycetota</taxon>
        <taxon>Planctomycetia</taxon>
        <taxon>Gemmatales</taxon>
        <taxon>Gemmataceae</taxon>
        <taxon>Limnoglobus</taxon>
    </lineage>
</organism>
<dbReference type="InterPro" id="IPR052159">
    <property type="entry name" value="Competence_DNA_uptake"/>
</dbReference>
<proteinExistence type="predicted"/>
<evidence type="ECO:0000256" key="4">
    <source>
        <dbReference type="ARBA" id="ARBA00022989"/>
    </source>
</evidence>
<keyword evidence="3 6" id="KW-0812">Transmembrane</keyword>
<dbReference type="InterPro" id="IPR001279">
    <property type="entry name" value="Metallo-B-lactamas"/>
</dbReference>
<feature type="domain" description="Metallo-beta-lactamase" evidence="7">
    <location>
        <begin position="574"/>
        <end position="767"/>
    </location>
</feature>
<dbReference type="InterPro" id="IPR036866">
    <property type="entry name" value="RibonucZ/Hydroxyglut_hydro"/>
</dbReference>
<name>A0A5C1A9N3_9BACT</name>
<keyword evidence="5 6" id="KW-0472">Membrane</keyword>
<feature type="transmembrane region" description="Helical" evidence="6">
    <location>
        <begin position="36"/>
        <end position="55"/>
    </location>
</feature>
<evidence type="ECO:0000256" key="3">
    <source>
        <dbReference type="ARBA" id="ARBA00022692"/>
    </source>
</evidence>
<evidence type="ECO:0000256" key="6">
    <source>
        <dbReference type="SAM" id="Phobius"/>
    </source>
</evidence>
<feature type="transmembrane region" description="Helical" evidence="6">
    <location>
        <begin position="314"/>
        <end position="331"/>
    </location>
</feature>
<feature type="transmembrane region" description="Helical" evidence="6">
    <location>
        <begin position="542"/>
        <end position="558"/>
    </location>
</feature>
<dbReference type="KEGG" id="lrs:PX52LOC_00616"/>
<dbReference type="CDD" id="cd07731">
    <property type="entry name" value="ComA-like_MBL-fold"/>
    <property type="match status" value="1"/>
</dbReference>
<dbReference type="Proteomes" id="UP000324974">
    <property type="component" value="Chromosome"/>
</dbReference>
<evidence type="ECO:0000256" key="2">
    <source>
        <dbReference type="ARBA" id="ARBA00022475"/>
    </source>
</evidence>
<keyword evidence="9" id="KW-1185">Reference proteome</keyword>
<accession>A0A5C1A9N3</accession>
<dbReference type="Pfam" id="PF00753">
    <property type="entry name" value="Lactamase_B"/>
    <property type="match status" value="1"/>
</dbReference>
<evidence type="ECO:0000259" key="7">
    <source>
        <dbReference type="SMART" id="SM00849"/>
    </source>
</evidence>
<dbReference type="Gene3D" id="3.60.15.10">
    <property type="entry name" value="Ribonuclease Z/Hydroxyacylglutathione hydrolase-like"/>
    <property type="match status" value="1"/>
</dbReference>
<dbReference type="Pfam" id="PF03772">
    <property type="entry name" value="Competence"/>
    <property type="match status" value="1"/>
</dbReference>
<dbReference type="PANTHER" id="PTHR30619">
    <property type="entry name" value="DNA INTERNALIZATION/COMPETENCE PROTEIN COMEC/REC2"/>
    <property type="match status" value="1"/>
</dbReference>
<dbReference type="InterPro" id="IPR004477">
    <property type="entry name" value="ComEC_N"/>
</dbReference>
<dbReference type="GO" id="GO:0005886">
    <property type="term" value="C:plasma membrane"/>
    <property type="evidence" value="ECO:0007669"/>
    <property type="project" value="UniProtKB-SubCell"/>
</dbReference>
<evidence type="ECO:0000313" key="8">
    <source>
        <dbReference type="EMBL" id="QEL13758.1"/>
    </source>
</evidence>
<keyword evidence="2" id="KW-1003">Cell membrane</keyword>
<dbReference type="Pfam" id="PF13567">
    <property type="entry name" value="DUF4131"/>
    <property type="match status" value="1"/>
</dbReference>
<dbReference type="SMART" id="SM00849">
    <property type="entry name" value="Lactamase_B"/>
    <property type="match status" value="1"/>
</dbReference>
<dbReference type="PANTHER" id="PTHR30619:SF1">
    <property type="entry name" value="RECOMBINATION PROTEIN 2"/>
    <property type="match status" value="1"/>
</dbReference>
<gene>
    <name evidence="8" type="ORF">PX52LOC_00616</name>
</gene>
<sequence>MTPVPPPPWHEFVRGPLVPVALAASFGLIADRYAGISLPTELVVAVAGLVGWFVGRNRNAEFATLCLWGGIAGLAAAHHHTYRHGFPPDDIGRVVESHPVLVRVRGLVDETPVVHHSTPGHGFGPTRRMDRAVTILAVTEVRDESDVWQPASGRLRLSVEQIVGHADRGAFEAIRVGDEVEVTGQLSRPSPPGNPGEWAYAEHLLDERIRGELRVAKAEDAVTRLDEGGRRFAVLTRLQSFFTNRIDDSFPPREAALARALLLGDGSAMDRTEWDAFARTGVIHVLAISGQHLVILAGFVWWSLRIYGVRRRRGTLLVMGLVVGYAVLTGLRPSATRAAVMVVAACGGLLLRRPVLTANTFALAWLVVLMWNPTDPFTSGCQLSFVSVFVLIWGATRWFAPKPLTPPELILAETRSVPEKVLRGLARILYVAFGITVVLTLTNAPLVMLRQNVVPPVGVLVGPPLVLLTAVALLAGFLLLIVGPIPPLASVTGWCLSLCDELVKFADELPGGSVYVPTPALGWVVGFYGLLAAFVLLADRRIAFALLAWSVLGLIGLPRTNGDEFRVTFLAVGHGGCTVMETPDGRVLLYDVGTMAGPDAVRRIVAPYLWHRGISRVDEVFLSHADLDHFNGLGELLRRFPVGQVTMTPSFALKPTHEVADVLDAVQRRHVPTRVASAGDRFTAGDVAFEVLHPPREGPDGTENERSLVLRVTYHRHSMLLTGDLEKSGAQRLLGLPPAACDVLMAPHHGSRSALPPELVRWSSPGLVVASRGYRADPAIRPADAAGVPVWDTFTAGAITFRSNPTGLTAEAFRTGERIVVRHGR</sequence>
<feature type="transmembrane region" description="Helical" evidence="6">
    <location>
        <begin position="520"/>
        <end position="537"/>
    </location>
</feature>
<dbReference type="EMBL" id="CP042425">
    <property type="protein sequence ID" value="QEL13758.1"/>
    <property type="molecule type" value="Genomic_DNA"/>
</dbReference>
<dbReference type="OrthoDB" id="9761531at2"/>
<feature type="transmembrane region" description="Helical" evidence="6">
    <location>
        <begin position="428"/>
        <end position="447"/>
    </location>
</feature>
<reference evidence="9" key="1">
    <citation type="submission" date="2019-08" db="EMBL/GenBank/DDBJ databases">
        <title>Limnoglobus roseus gen. nov., sp. nov., a novel freshwater planctomycete with a giant genome from the family Gemmataceae.</title>
        <authorList>
            <person name="Kulichevskaya I.S."/>
            <person name="Naumoff D.G."/>
            <person name="Miroshnikov K."/>
            <person name="Ivanova A."/>
            <person name="Philippov D.A."/>
            <person name="Hakobyan A."/>
            <person name="Rijpstra I.C."/>
            <person name="Sinninghe Damste J.S."/>
            <person name="Liesack W."/>
            <person name="Dedysh S.N."/>
        </authorList>
    </citation>
    <scope>NUCLEOTIDE SEQUENCE [LARGE SCALE GENOMIC DNA]</scope>
    <source>
        <strain evidence="9">PX52</strain>
    </source>
</reference>
<dbReference type="NCBIfam" id="TIGR00360">
    <property type="entry name" value="ComEC_N-term"/>
    <property type="match status" value="1"/>
</dbReference>